<proteinExistence type="predicted"/>
<feature type="transmembrane region" description="Helical" evidence="2">
    <location>
        <begin position="29"/>
        <end position="46"/>
    </location>
</feature>
<keyword evidence="2" id="KW-0472">Membrane</keyword>
<protein>
    <submittedName>
        <fullName evidence="3">Uncharacterized protein</fullName>
    </submittedName>
</protein>
<feature type="region of interest" description="Disordered" evidence="1">
    <location>
        <begin position="1"/>
        <end position="22"/>
    </location>
</feature>
<name>A0A9W6R3I8_9PSEU</name>
<keyword evidence="2" id="KW-0812">Transmembrane</keyword>
<feature type="transmembrane region" description="Helical" evidence="2">
    <location>
        <begin position="52"/>
        <end position="70"/>
    </location>
</feature>
<organism evidence="3 4">
    <name type="scientific">Amycolatopsis taiwanensis</name>
    <dbReference type="NCBI Taxonomy" id="342230"/>
    <lineage>
        <taxon>Bacteria</taxon>
        <taxon>Bacillati</taxon>
        <taxon>Actinomycetota</taxon>
        <taxon>Actinomycetes</taxon>
        <taxon>Pseudonocardiales</taxon>
        <taxon>Pseudonocardiaceae</taxon>
        <taxon>Amycolatopsis</taxon>
    </lineage>
</organism>
<reference evidence="3" key="1">
    <citation type="submission" date="2023-03" db="EMBL/GenBank/DDBJ databases">
        <title>Amycolatopsis taiwanensis NBRC 103393.</title>
        <authorList>
            <person name="Ichikawa N."/>
            <person name="Sato H."/>
            <person name="Tonouchi N."/>
        </authorList>
    </citation>
    <scope>NUCLEOTIDE SEQUENCE</scope>
    <source>
        <strain evidence="3">NBRC 103393</strain>
    </source>
</reference>
<feature type="compositionally biased region" description="Low complexity" evidence="1">
    <location>
        <begin position="283"/>
        <end position="311"/>
    </location>
</feature>
<dbReference type="EMBL" id="BSTI01000012">
    <property type="protein sequence ID" value="GLY68474.1"/>
    <property type="molecule type" value="Genomic_DNA"/>
</dbReference>
<evidence type="ECO:0000313" key="3">
    <source>
        <dbReference type="EMBL" id="GLY68474.1"/>
    </source>
</evidence>
<evidence type="ECO:0000313" key="4">
    <source>
        <dbReference type="Proteomes" id="UP001165136"/>
    </source>
</evidence>
<feature type="compositionally biased region" description="Low complexity" evidence="1">
    <location>
        <begin position="254"/>
        <end position="274"/>
    </location>
</feature>
<feature type="transmembrane region" description="Helical" evidence="2">
    <location>
        <begin position="200"/>
        <end position="221"/>
    </location>
</feature>
<dbReference type="Proteomes" id="UP001165136">
    <property type="component" value="Unassembled WGS sequence"/>
</dbReference>
<evidence type="ECO:0000256" key="2">
    <source>
        <dbReference type="SAM" id="Phobius"/>
    </source>
</evidence>
<feature type="region of interest" description="Disordered" evidence="1">
    <location>
        <begin position="90"/>
        <end position="138"/>
    </location>
</feature>
<gene>
    <name evidence="3" type="ORF">Atai01_50930</name>
</gene>
<sequence>MREHNKIMTKEKDESEGADEKSGLKPAKIAASALAAVTAAFLGSTLGVAGTVAGAGIASVITTVGAEVYLRSLRKTQAAARRTKEAITPTAIAPRPRVRRGEPSRAQPVNPLLRRNNPTARPFPGSDPTAHARPDNDRTVYLNRADSPTMRVNAGDGPTVHLPRPDLRTTHLGAAEETVVVPQPGATKPKAKGPWWKNRWTIVAGVSAFAFVVSMLLITGFETATGRTLSGDPGTTLGRLTGGGAPIESPEKPAPTQSSTTAPPTTVTETPASSQSSAPQRNPASSSTAPSRPSAPASSSAPPSEPSTQSPSPSPTPTRAFGDAPPLDQNR</sequence>
<feature type="region of interest" description="Disordered" evidence="1">
    <location>
        <begin position="225"/>
        <end position="331"/>
    </location>
</feature>
<keyword evidence="2" id="KW-1133">Transmembrane helix</keyword>
<dbReference type="AlphaFoldDB" id="A0A9W6R3I8"/>
<evidence type="ECO:0000256" key="1">
    <source>
        <dbReference type="SAM" id="MobiDB-lite"/>
    </source>
</evidence>
<comment type="caution">
    <text evidence="3">The sequence shown here is derived from an EMBL/GenBank/DDBJ whole genome shotgun (WGS) entry which is preliminary data.</text>
</comment>
<accession>A0A9W6R3I8</accession>
<keyword evidence="4" id="KW-1185">Reference proteome</keyword>